<dbReference type="Proteomes" id="UP000007875">
    <property type="component" value="Unassembled WGS sequence"/>
</dbReference>
<dbReference type="OMA" id="AIFHWIV"/>
<evidence type="ECO:0000259" key="10">
    <source>
        <dbReference type="Pfam" id="PF00955"/>
    </source>
</evidence>
<feature type="transmembrane region" description="Helical" evidence="9">
    <location>
        <begin position="560"/>
        <end position="582"/>
    </location>
</feature>
<dbReference type="GeneTree" id="ENSGT00940000154894"/>
<keyword evidence="3" id="KW-0813">Transport</keyword>
<feature type="transmembrane region" description="Helical" evidence="9">
    <location>
        <begin position="472"/>
        <end position="493"/>
    </location>
</feature>
<feature type="transmembrane region" description="Helical" evidence="9">
    <location>
        <begin position="440"/>
        <end position="460"/>
    </location>
</feature>
<comment type="subcellular location">
    <subcellularLocation>
        <location evidence="1">Cell membrane</location>
        <topology evidence="1">Multi-pass membrane protein</topology>
    </subcellularLocation>
</comment>
<evidence type="ECO:0000256" key="3">
    <source>
        <dbReference type="ARBA" id="ARBA00022448"/>
    </source>
</evidence>
<dbReference type="GO" id="GO:0016323">
    <property type="term" value="C:basolateral plasma membrane"/>
    <property type="evidence" value="ECO:0007669"/>
    <property type="project" value="TreeGrafter"/>
</dbReference>
<evidence type="ECO:0000313" key="11">
    <source>
        <dbReference type="Ensembl" id="ENSCSAVP00000007435.1"/>
    </source>
</evidence>
<dbReference type="SUPFAM" id="SSF55804">
    <property type="entry name" value="Phoshotransferase/anion transport protein"/>
    <property type="match status" value="1"/>
</dbReference>
<dbReference type="InParanoid" id="H2YQ27"/>
<evidence type="ECO:0000256" key="1">
    <source>
        <dbReference type="ARBA" id="ARBA00004651"/>
    </source>
</evidence>
<dbReference type="InterPro" id="IPR011531">
    <property type="entry name" value="HCO3_transpt-like_TM_dom"/>
</dbReference>
<dbReference type="eggNOG" id="KOG1172">
    <property type="taxonomic scope" value="Eukaryota"/>
</dbReference>
<name>H2YQ27_CIOSA</name>
<sequence>MPLKNFRDEIRARRDLEKFLVQPVVVLDVPHTSLDQIVDVLLHKLQKDLDVDEKITEQAGKSFFTFQETYQDAMASVDHLKETIQGVSYRPDGADYEETWITALCSLPMVNKSHVAIARLRNPLNLGNKCEEIQFVIAIIAPKKEKFTKNAVEIGRTFSSMMCNRNFRHSLMRAETEKQFKEALIVQSAKYKRQVTESLSEDADRGGGEEFEQMGRGIYDDIKRRLPHYWSDYKDGVVGKHTIHKLIATILFLYFACLLPDIAFGTLYEKNTNGIIDVQSCIVSQTLGGLIFAFMSGQPMLILVTTAPLALYVKVIKIVSTEFDLDFKAMYAMTGIWNGIFLLLQSVTNASMLMKYSTRHEIFGFFIALAFSADAIKATISNFQMNYNFDGCQKTVGALTSVLNGTMNATGMNGTAATPISSYPLNCVSKFFCCRPENSILFLFLMCGTLWLGITLLRFDESQFLSATKREILTDYALPLSVIVFSFFGSYVFRQIPLEQFNYIPGKEIFALAPFNTLPPLAHVGAMGLGLCLSCLFFVDQNVSAALVNSPQNKLVKGPAYHWDLMLVGIINTFLSIFNLPWVHAALPHSPMHVKALADVEQHVTNVGTVHDEIVNVRETRLTGILSHVLIGLSLLFVNVLQYVPIPVLQGLFLYLGLSSFSGNQLFDRMMLIFTEGSSYPPNHYVRKVPQRTLHMFTLCQVAQLGVVAIFGFVDLYYLKMIFPVVILLLLPIRHKIMPKIIEKKYLAVLDS</sequence>
<evidence type="ECO:0000256" key="8">
    <source>
        <dbReference type="ARBA" id="ARBA00023136"/>
    </source>
</evidence>
<dbReference type="Ensembl" id="ENSCSAVT00000007532.1">
    <property type="protein sequence ID" value="ENSCSAVP00000007435.1"/>
    <property type="gene ID" value="ENSCSAVG00000004447.1"/>
</dbReference>
<dbReference type="InterPro" id="IPR016152">
    <property type="entry name" value="PTrfase/Anion_transptr"/>
</dbReference>
<evidence type="ECO:0000256" key="6">
    <source>
        <dbReference type="ARBA" id="ARBA00022989"/>
    </source>
</evidence>
<comment type="similarity">
    <text evidence="2">Belongs to the anion exchanger (TC 2.A.31) family.</text>
</comment>
<keyword evidence="7" id="KW-0406">Ion transport</keyword>
<accession>H2YQ27</accession>
<dbReference type="Pfam" id="PF00955">
    <property type="entry name" value="HCO3_cotransp"/>
    <property type="match status" value="1"/>
</dbReference>
<keyword evidence="5 9" id="KW-0812">Transmembrane</keyword>
<feature type="transmembrane region" description="Helical" evidence="9">
    <location>
        <begin position="521"/>
        <end position="539"/>
    </location>
</feature>
<reference evidence="11" key="2">
    <citation type="submission" date="2025-08" db="UniProtKB">
        <authorList>
            <consortium name="Ensembl"/>
        </authorList>
    </citation>
    <scope>IDENTIFICATION</scope>
</reference>
<feature type="transmembrane region" description="Helical" evidence="9">
    <location>
        <begin position="625"/>
        <end position="644"/>
    </location>
</feature>
<evidence type="ECO:0000256" key="9">
    <source>
        <dbReference type="SAM" id="Phobius"/>
    </source>
</evidence>
<dbReference type="PANTHER" id="PTHR11453:SF127">
    <property type="entry name" value="SOLUTE CARRIER FAMILY 4 MEMBER 11"/>
    <property type="match status" value="1"/>
</dbReference>
<feature type="transmembrane region" description="Helical" evidence="9">
    <location>
        <begin position="717"/>
        <end position="735"/>
    </location>
</feature>
<proteinExistence type="inferred from homology"/>
<dbReference type="GO" id="GO:0006820">
    <property type="term" value="P:monoatomic anion transport"/>
    <property type="evidence" value="ECO:0007669"/>
    <property type="project" value="InterPro"/>
</dbReference>
<dbReference type="PANTHER" id="PTHR11453">
    <property type="entry name" value="ANION EXCHANGE PROTEIN"/>
    <property type="match status" value="1"/>
</dbReference>
<evidence type="ECO:0000256" key="5">
    <source>
        <dbReference type="ARBA" id="ARBA00022692"/>
    </source>
</evidence>
<evidence type="ECO:0000256" key="2">
    <source>
        <dbReference type="ARBA" id="ARBA00010993"/>
    </source>
</evidence>
<dbReference type="STRING" id="51511.ENSCSAVP00000007435"/>
<evidence type="ECO:0000256" key="7">
    <source>
        <dbReference type="ARBA" id="ARBA00023065"/>
    </source>
</evidence>
<dbReference type="InterPro" id="IPR003020">
    <property type="entry name" value="HCO3_transpt_euk"/>
</dbReference>
<organism evidence="11 12">
    <name type="scientific">Ciona savignyi</name>
    <name type="common">Pacific transparent sea squirt</name>
    <dbReference type="NCBI Taxonomy" id="51511"/>
    <lineage>
        <taxon>Eukaryota</taxon>
        <taxon>Metazoa</taxon>
        <taxon>Chordata</taxon>
        <taxon>Tunicata</taxon>
        <taxon>Ascidiacea</taxon>
        <taxon>Phlebobranchia</taxon>
        <taxon>Cionidae</taxon>
        <taxon>Ciona</taxon>
    </lineage>
</organism>
<feature type="transmembrane region" description="Helical" evidence="9">
    <location>
        <begin position="331"/>
        <end position="350"/>
    </location>
</feature>
<feature type="transmembrane region" description="Helical" evidence="9">
    <location>
        <begin position="246"/>
        <end position="268"/>
    </location>
</feature>
<evidence type="ECO:0000313" key="12">
    <source>
        <dbReference type="Proteomes" id="UP000007875"/>
    </source>
</evidence>
<keyword evidence="8 9" id="KW-0472">Membrane</keyword>
<dbReference type="Gene3D" id="1.10.287.570">
    <property type="entry name" value="Helical hairpin bin"/>
    <property type="match status" value="1"/>
</dbReference>
<reference evidence="11" key="3">
    <citation type="submission" date="2025-09" db="UniProtKB">
        <authorList>
            <consortium name="Ensembl"/>
        </authorList>
    </citation>
    <scope>IDENTIFICATION</scope>
</reference>
<keyword evidence="6 9" id="KW-1133">Transmembrane helix</keyword>
<dbReference type="Gene3D" id="3.40.930.10">
    <property type="entry name" value="Mannitol-specific EII, Chain A"/>
    <property type="match status" value="1"/>
</dbReference>
<dbReference type="GO" id="GO:0005452">
    <property type="term" value="F:solute:inorganic anion antiporter activity"/>
    <property type="evidence" value="ECO:0007669"/>
    <property type="project" value="InterPro"/>
</dbReference>
<dbReference type="AlphaFoldDB" id="H2YQ27"/>
<dbReference type="GO" id="GO:0050801">
    <property type="term" value="P:monoatomic ion homeostasis"/>
    <property type="evidence" value="ECO:0007669"/>
    <property type="project" value="TreeGrafter"/>
</dbReference>
<protein>
    <recommendedName>
        <fullName evidence="10">Bicarbonate transporter-like transmembrane domain-containing protein</fullName>
    </recommendedName>
</protein>
<keyword evidence="12" id="KW-1185">Reference proteome</keyword>
<feature type="domain" description="Bicarbonate transporter-like transmembrane" evidence="10">
    <location>
        <begin position="216"/>
        <end position="752"/>
    </location>
</feature>
<keyword evidence="4" id="KW-1003">Cell membrane</keyword>
<reference evidence="12" key="1">
    <citation type="submission" date="2003-08" db="EMBL/GenBank/DDBJ databases">
        <authorList>
            <person name="Birren B."/>
            <person name="Nusbaum C."/>
            <person name="Abebe A."/>
            <person name="Abouelleil A."/>
            <person name="Adekoya E."/>
            <person name="Ait-zahra M."/>
            <person name="Allen N."/>
            <person name="Allen T."/>
            <person name="An P."/>
            <person name="Anderson M."/>
            <person name="Anderson S."/>
            <person name="Arachchi H."/>
            <person name="Armbruster J."/>
            <person name="Bachantsang P."/>
            <person name="Baldwin J."/>
            <person name="Barry A."/>
            <person name="Bayul T."/>
            <person name="Blitshsteyn B."/>
            <person name="Bloom T."/>
            <person name="Blye J."/>
            <person name="Boguslavskiy L."/>
            <person name="Borowsky M."/>
            <person name="Boukhgalter B."/>
            <person name="Brunache A."/>
            <person name="Butler J."/>
            <person name="Calixte N."/>
            <person name="Calvo S."/>
            <person name="Camarata J."/>
            <person name="Campo K."/>
            <person name="Chang J."/>
            <person name="Cheshatsang Y."/>
            <person name="Citroen M."/>
            <person name="Collymore A."/>
            <person name="Considine T."/>
            <person name="Cook A."/>
            <person name="Cooke P."/>
            <person name="Corum B."/>
            <person name="Cuomo C."/>
            <person name="David R."/>
            <person name="Dawoe T."/>
            <person name="Degray S."/>
            <person name="Dodge S."/>
            <person name="Dooley K."/>
            <person name="Dorje P."/>
            <person name="Dorjee K."/>
            <person name="Dorris L."/>
            <person name="Duffey N."/>
            <person name="Dupes A."/>
            <person name="Elkins T."/>
            <person name="Engels R."/>
            <person name="Erickson J."/>
            <person name="Farina A."/>
            <person name="Faro S."/>
            <person name="Ferreira P."/>
            <person name="Fischer H."/>
            <person name="Fitzgerald M."/>
            <person name="Foley K."/>
            <person name="Gage D."/>
            <person name="Galagan J."/>
            <person name="Gearin G."/>
            <person name="Gnerre S."/>
            <person name="Gnirke A."/>
            <person name="Goyette A."/>
            <person name="Graham J."/>
            <person name="Grandbois E."/>
            <person name="Gyaltsen K."/>
            <person name="Hafez N."/>
            <person name="Hagopian D."/>
            <person name="Hagos B."/>
            <person name="Hall J."/>
            <person name="Hatcher B."/>
            <person name="Heller A."/>
            <person name="Higgins H."/>
            <person name="Honan T."/>
            <person name="Horn A."/>
            <person name="Houde N."/>
            <person name="Hughes L."/>
            <person name="Hulme W."/>
            <person name="Husby E."/>
            <person name="Iliev I."/>
            <person name="Jaffe D."/>
            <person name="Jones C."/>
            <person name="Kamal M."/>
            <person name="Kamat A."/>
            <person name="Kamvysselis M."/>
            <person name="Karlsson E."/>
            <person name="Kells C."/>
            <person name="Kieu A."/>
            <person name="Kisner P."/>
            <person name="Kodira C."/>
            <person name="Kulbokas E."/>
            <person name="Labutti K."/>
            <person name="Lama D."/>
            <person name="Landers T."/>
            <person name="Leger J."/>
            <person name="Levine S."/>
            <person name="Lewis D."/>
            <person name="Lewis T."/>
            <person name="Lindblad-toh K."/>
            <person name="Liu X."/>
            <person name="Lokyitsang T."/>
            <person name="Lokyitsang Y."/>
            <person name="Lucien O."/>
            <person name="Lui A."/>
            <person name="Ma L.J."/>
            <person name="Mabbitt R."/>
            <person name="Macdonald J."/>
            <person name="Maclean C."/>
            <person name="Major J."/>
            <person name="Manning J."/>
            <person name="Marabella R."/>
            <person name="Maru K."/>
            <person name="Matthews C."/>
            <person name="Mauceli E."/>
            <person name="Mccarthy M."/>
            <person name="Mcdonough S."/>
            <person name="Mcghee T."/>
            <person name="Meldrim J."/>
            <person name="Meneus L."/>
            <person name="Mesirov J."/>
            <person name="Mihalev A."/>
            <person name="Mihova T."/>
            <person name="Mikkelsen T."/>
            <person name="Mlenga V."/>
            <person name="Moru K."/>
            <person name="Mozes J."/>
            <person name="Mulrain L."/>
            <person name="Munson G."/>
            <person name="Naylor J."/>
            <person name="Newes C."/>
            <person name="Nguyen C."/>
            <person name="Nguyen N."/>
            <person name="Nguyen T."/>
            <person name="Nicol R."/>
            <person name="Nielsen C."/>
            <person name="Nizzari M."/>
            <person name="Norbu C."/>
            <person name="Norbu N."/>
            <person name="O'donnell P."/>
            <person name="Okoawo O."/>
            <person name="O'leary S."/>
            <person name="Omotosho B."/>
            <person name="O'neill K."/>
            <person name="Osman S."/>
            <person name="Parker S."/>
            <person name="Perrin D."/>
            <person name="Phunkhang P."/>
            <person name="Piqani B."/>
            <person name="Purcell S."/>
            <person name="Rachupka T."/>
            <person name="Ramasamy U."/>
            <person name="Rameau R."/>
            <person name="Ray V."/>
            <person name="Raymond C."/>
            <person name="Retta R."/>
            <person name="Richardson S."/>
            <person name="Rise C."/>
            <person name="Rodriguez J."/>
            <person name="Rogers J."/>
            <person name="Rogov P."/>
            <person name="Rutman M."/>
            <person name="Schupbach R."/>
            <person name="Seaman C."/>
            <person name="Settipalli S."/>
            <person name="Sharpe T."/>
            <person name="Sheridan J."/>
            <person name="Sherpa N."/>
            <person name="Shi J."/>
            <person name="Smirnov S."/>
            <person name="Smith C."/>
            <person name="Sougnez C."/>
            <person name="Spencer B."/>
            <person name="Stalker J."/>
            <person name="Stange-thomann N."/>
            <person name="Stavropoulos S."/>
            <person name="Stetson K."/>
            <person name="Stone C."/>
            <person name="Stone S."/>
            <person name="Stubbs M."/>
            <person name="Talamas J."/>
            <person name="Tchuinga P."/>
            <person name="Tenzing P."/>
            <person name="Tesfaye S."/>
            <person name="Theodore J."/>
            <person name="Thoulutsang Y."/>
            <person name="Topham K."/>
            <person name="Towey S."/>
            <person name="Tsamla T."/>
            <person name="Tsomo N."/>
            <person name="Vallee D."/>
            <person name="Vassiliev H."/>
            <person name="Venkataraman V."/>
            <person name="Vinson J."/>
            <person name="Vo A."/>
            <person name="Wade C."/>
            <person name="Wang S."/>
            <person name="Wangchuk T."/>
            <person name="Wangdi T."/>
            <person name="Whittaker C."/>
            <person name="Wilkinson J."/>
            <person name="Wu Y."/>
            <person name="Wyman D."/>
            <person name="Yadav S."/>
            <person name="Yang S."/>
            <person name="Yang X."/>
            <person name="Yeager S."/>
            <person name="Yee E."/>
            <person name="Young G."/>
            <person name="Zainoun J."/>
            <person name="Zembeck L."/>
            <person name="Zimmer A."/>
            <person name="Zody M."/>
            <person name="Lander E."/>
        </authorList>
    </citation>
    <scope>NUCLEOTIDE SEQUENCE [LARGE SCALE GENOMIC DNA]</scope>
</reference>
<evidence type="ECO:0000256" key="4">
    <source>
        <dbReference type="ARBA" id="ARBA00022475"/>
    </source>
</evidence>